<keyword evidence="2" id="KW-0378">Hydrolase</keyword>
<dbReference type="GeneID" id="108626822"/>
<feature type="compositionally biased region" description="Basic and acidic residues" evidence="6">
    <location>
        <begin position="671"/>
        <end position="691"/>
    </location>
</feature>
<dbReference type="GO" id="GO:0004386">
    <property type="term" value="F:helicase activity"/>
    <property type="evidence" value="ECO:0007669"/>
    <property type="project" value="UniProtKB-KW"/>
</dbReference>
<dbReference type="Pfam" id="PF00498">
    <property type="entry name" value="FHA"/>
    <property type="match status" value="1"/>
</dbReference>
<dbReference type="FunFam" id="3.40.50.300:FF:000326">
    <property type="entry name" value="P-loop containing nucleoside triphosphate hydrolase"/>
    <property type="match status" value="1"/>
</dbReference>
<dbReference type="GO" id="GO:0016604">
    <property type="term" value="C:nuclear body"/>
    <property type="evidence" value="ECO:0007669"/>
    <property type="project" value="TreeGrafter"/>
</dbReference>
<keyword evidence="5" id="KW-0175">Coiled coil</keyword>
<gene>
    <name evidence="9" type="primary">LOC108626822</name>
</gene>
<dbReference type="Pfam" id="PF13087">
    <property type="entry name" value="AAA_12"/>
    <property type="match status" value="1"/>
</dbReference>
<keyword evidence="1" id="KW-0547">Nucleotide-binding</keyword>
<keyword evidence="4" id="KW-0067">ATP-binding</keyword>
<reference evidence="9" key="1">
    <citation type="submission" date="2025-08" db="UniProtKB">
        <authorList>
            <consortium name="RefSeq"/>
        </authorList>
    </citation>
    <scope>IDENTIFICATION</scope>
    <source>
        <tissue evidence="9">Whole body</tissue>
    </source>
</reference>
<evidence type="ECO:0000256" key="4">
    <source>
        <dbReference type="ARBA" id="ARBA00022840"/>
    </source>
</evidence>
<dbReference type="CTD" id="23064"/>
<dbReference type="PROSITE" id="PS50006">
    <property type="entry name" value="FHA_DOMAIN"/>
    <property type="match status" value="1"/>
</dbReference>
<name>A0AAJ7J2F7_9HYME</name>
<dbReference type="Pfam" id="PF13086">
    <property type="entry name" value="AAA_11"/>
    <property type="match status" value="1"/>
</dbReference>
<dbReference type="InterPro" id="IPR045055">
    <property type="entry name" value="DNA2/NAM7-like"/>
</dbReference>
<keyword evidence="3" id="KW-0347">Helicase</keyword>
<dbReference type="SMART" id="SM00240">
    <property type="entry name" value="FHA"/>
    <property type="match status" value="1"/>
</dbReference>
<dbReference type="InterPro" id="IPR047187">
    <property type="entry name" value="SF1_C_Upf1"/>
</dbReference>
<protein>
    <submittedName>
        <fullName evidence="9">Uncharacterized protein LOC108626822</fullName>
    </submittedName>
</protein>
<dbReference type="CDD" id="cd18042">
    <property type="entry name" value="DEXXQc_SETX"/>
    <property type="match status" value="1"/>
</dbReference>
<sequence length="1734" mass="197529">MTSDTNWLFVLKRVNMPGEHTLDKVDHAYTCGRAKTSQIMCISLEVSRHHCIFFRKKNEVYVTDLKSSNGLYINGIRQEPSEMIKLYPNEIIGIGCSELVNIDESMFVFKLTVIPQSPDSTNIRNSIDLPDTTLIVENSNNDNSNGIIKRKRVQNCNAIILPPKIPRLAQTNTILENVPIEVESDKDENSLVDSDVEILHTSLNNSALIQTSESLSKPTNKTSISNLSKNQRLDATESSNNNRETNPDPPPVDNRKKLVKLLASHTKRLSVPSAYERVPSVLNGNDKEGEIYIFDEARQKSVAQIQEPSKYNLVHSDNVERQVKVNKNCDLTSGAIEANNMKSIKHNVKSVNRCSGQSNVSGTEKPNDEETVSVTKDYDTIHSQLPSTFVRNEEVFIKQENELQLTDNDKNKILSPIKLKQVQPVIRTTFSENDVVNLSDSEDDIFPCSQLFDVGYGMDVSIKNELEEEPTEAENERLTASMHDDLNSVISLSDSEDENNNAWLRRLSQSQKLEDETDVRKVDDIKTEVTVVEPVVKSSSATARNEETNEKEITHERKTAGPLKMESVLNQVLLPLLRLERIDIPDNRSYKLTEDIKKHSAETDNLQKKDAEEKIMNKTGVISSKKKELLRKKVSEIEAPHLPPKRSRNCNKVIEGLERSERYSKLASTSKEQKEEQRRLEKLERREHAKEEKYRKQRHKWADCLPPHRLGSTQKLKFLSREEKEALSNDRKEKLKKIAIMEKRLSLEENQEKKRPVSKPKAKMTAKSRNDFLVEETISAIKPEDLLKLSKPLSSEILPKGVPSNDQNSSKSIKNPEASTEALTQLQNKRTLNNICNLGRIPKKSNMNIENDGAALNENRPEKTIEPKDTGLKDKSSGELTKADRKERSVPPGTNTQLPIKKSKKRVTFSEVLKTVREYEIDETNVLKRLVGKDAPMPRDKVVNTPVHSNSLYDEFLLRIFFWSPVWLEEQKRLKTTPPVINVDKELNQMLTSYRAYEEYYRTITPLLLIEIWCGITKEYQSEQICRRTFVCSIVENSVSRVTLSHNICFTSLMIALLVSKEDMRLTTHPVYGDLVMIEYAYNHEKKGQSFHRVFGFVTQVDSRPLTSQTRFNKALLQHEKNAHALNTYTVLTRPLTNNILVNRFIRLRTVSYLRSTLRMVKALQYLPNSPLMNQILSPKLDMYKLPDVISAEPLVTEDKLNQKQMEAVVKITQAVVQKESKLCLIHGPPGTGKSRVIVNIIMQILYGSNRYTTSVGNPFKILVCAPTNAAIDEIVLRLLDIRSNIKQKGKMKPFRMVRIGRAETMHPLVKDISVSTLADRDLRKTATTSNNVSPQSVQDEKALLELKINTIKCQLTSISIDETYKRNLNMKLEDIVARYDSLVKPRLHMSAEEHRRLHRSAENRLLEYANIITCTLTSCCTNQMETIFGTNKNKISVCIVDEATQSSEPETLIPLMLGVNTMILVGDPDQLPATIISPEAKKFGLGRSLFSRVQSAFDVYPDNPVIMLNTQYRMQPDICCWPNKFFYGGKLVNGVECDDKFPFYSYRILDLKTNQNNDNFSNDNEADFIANVIYSMLTSTNLEKWNSCISCGILTPYNNQKVVIQTKIKQKISSLSEVIKKKIKIEINTVDGFQGQERDIILMSCVRSQKIGFLSDKQRLCVALTRAKHCLIICGNFNVFKRDDMWSSLLSNAKSRKMYFKVNAKAEPPEIRSYIVRHIPEPYDSRTGTGNIG</sequence>
<feature type="region of interest" description="Disordered" evidence="6">
    <location>
        <begin position="842"/>
        <end position="900"/>
    </location>
</feature>
<dbReference type="SUPFAM" id="SSF49879">
    <property type="entry name" value="SMAD/FHA domain"/>
    <property type="match status" value="1"/>
</dbReference>
<dbReference type="CDD" id="cd18808">
    <property type="entry name" value="SF1_C_Upf1"/>
    <property type="match status" value="1"/>
</dbReference>
<dbReference type="KEGG" id="ccal:108626822"/>
<dbReference type="PANTHER" id="PTHR10887">
    <property type="entry name" value="DNA2/NAM7 HELICASE FAMILY"/>
    <property type="match status" value="1"/>
</dbReference>
<feature type="compositionally biased region" description="Polar residues" evidence="6">
    <location>
        <begin position="213"/>
        <end position="230"/>
    </location>
</feature>
<dbReference type="GO" id="GO:0006369">
    <property type="term" value="P:termination of RNA polymerase II transcription"/>
    <property type="evidence" value="ECO:0007669"/>
    <property type="project" value="TreeGrafter"/>
</dbReference>
<feature type="compositionally biased region" description="Polar residues" evidence="6">
    <location>
        <begin position="804"/>
        <end position="826"/>
    </location>
</feature>
<dbReference type="GO" id="GO:0001147">
    <property type="term" value="F:transcription termination site sequence-specific DNA binding"/>
    <property type="evidence" value="ECO:0007669"/>
    <property type="project" value="TreeGrafter"/>
</dbReference>
<dbReference type="RefSeq" id="XP_017883205.1">
    <property type="nucleotide sequence ID" value="XM_018027716.2"/>
</dbReference>
<dbReference type="Gene3D" id="2.60.200.20">
    <property type="match status" value="1"/>
</dbReference>
<dbReference type="InterPro" id="IPR000253">
    <property type="entry name" value="FHA_dom"/>
</dbReference>
<feature type="coiled-coil region" evidence="5">
    <location>
        <begin position="724"/>
        <end position="751"/>
    </location>
</feature>
<dbReference type="InterPro" id="IPR041679">
    <property type="entry name" value="DNA2/NAM7-like_C"/>
</dbReference>
<feature type="region of interest" description="Disordered" evidence="6">
    <location>
        <begin position="663"/>
        <end position="691"/>
    </location>
</feature>
<dbReference type="PANTHER" id="PTHR10887:SF495">
    <property type="entry name" value="HELICASE SENATAXIN ISOFORM X1-RELATED"/>
    <property type="match status" value="1"/>
</dbReference>
<dbReference type="InterPro" id="IPR027417">
    <property type="entry name" value="P-loop_NTPase"/>
</dbReference>
<evidence type="ECO:0000259" key="7">
    <source>
        <dbReference type="PROSITE" id="PS50006"/>
    </source>
</evidence>
<dbReference type="GO" id="GO:0005524">
    <property type="term" value="F:ATP binding"/>
    <property type="evidence" value="ECO:0007669"/>
    <property type="project" value="UniProtKB-KW"/>
</dbReference>
<accession>A0AAJ7J2F7</accession>
<dbReference type="CDD" id="cd00060">
    <property type="entry name" value="FHA"/>
    <property type="match status" value="1"/>
</dbReference>
<evidence type="ECO:0000313" key="8">
    <source>
        <dbReference type="Proteomes" id="UP000694925"/>
    </source>
</evidence>
<evidence type="ECO:0000256" key="2">
    <source>
        <dbReference type="ARBA" id="ARBA00022801"/>
    </source>
</evidence>
<dbReference type="Proteomes" id="UP000694925">
    <property type="component" value="Unplaced"/>
</dbReference>
<evidence type="ECO:0000256" key="3">
    <source>
        <dbReference type="ARBA" id="ARBA00022806"/>
    </source>
</evidence>
<proteinExistence type="predicted"/>
<dbReference type="InterPro" id="IPR041677">
    <property type="entry name" value="DNA2/NAM7_AAA_11"/>
</dbReference>
<dbReference type="Gene3D" id="3.40.50.300">
    <property type="entry name" value="P-loop containing nucleotide triphosphate hydrolases"/>
    <property type="match status" value="2"/>
</dbReference>
<organism evidence="8 9">
    <name type="scientific">Ceratina calcarata</name>
    <dbReference type="NCBI Taxonomy" id="156304"/>
    <lineage>
        <taxon>Eukaryota</taxon>
        <taxon>Metazoa</taxon>
        <taxon>Ecdysozoa</taxon>
        <taxon>Arthropoda</taxon>
        <taxon>Hexapoda</taxon>
        <taxon>Insecta</taxon>
        <taxon>Pterygota</taxon>
        <taxon>Neoptera</taxon>
        <taxon>Endopterygota</taxon>
        <taxon>Hymenoptera</taxon>
        <taxon>Apocrita</taxon>
        <taxon>Aculeata</taxon>
        <taxon>Apoidea</taxon>
        <taxon>Anthophila</taxon>
        <taxon>Apidae</taxon>
        <taxon>Ceratina</taxon>
        <taxon>Zadontomerus</taxon>
    </lineage>
</organism>
<feature type="region of interest" description="Disordered" evidence="6">
    <location>
        <begin position="213"/>
        <end position="255"/>
    </location>
</feature>
<dbReference type="SUPFAM" id="SSF52540">
    <property type="entry name" value="P-loop containing nucleoside triphosphate hydrolases"/>
    <property type="match status" value="1"/>
</dbReference>
<evidence type="ECO:0000256" key="5">
    <source>
        <dbReference type="SAM" id="Coils"/>
    </source>
</evidence>
<evidence type="ECO:0000256" key="6">
    <source>
        <dbReference type="SAM" id="MobiDB-lite"/>
    </source>
</evidence>
<dbReference type="GO" id="GO:0016787">
    <property type="term" value="F:hydrolase activity"/>
    <property type="evidence" value="ECO:0007669"/>
    <property type="project" value="UniProtKB-KW"/>
</dbReference>
<evidence type="ECO:0000313" key="9">
    <source>
        <dbReference type="RefSeq" id="XP_017883205.1"/>
    </source>
</evidence>
<evidence type="ECO:0000256" key="1">
    <source>
        <dbReference type="ARBA" id="ARBA00022741"/>
    </source>
</evidence>
<feature type="region of interest" description="Disordered" evidence="6">
    <location>
        <begin position="796"/>
        <end position="826"/>
    </location>
</feature>
<dbReference type="InterPro" id="IPR008984">
    <property type="entry name" value="SMAD_FHA_dom_sf"/>
</dbReference>
<keyword evidence="8" id="KW-1185">Reference proteome</keyword>
<feature type="compositionally biased region" description="Basic and acidic residues" evidence="6">
    <location>
        <begin position="859"/>
        <end position="889"/>
    </location>
</feature>
<feature type="domain" description="FHA" evidence="7">
    <location>
        <begin position="29"/>
        <end position="78"/>
    </location>
</feature>
<dbReference type="GO" id="GO:0005694">
    <property type="term" value="C:chromosome"/>
    <property type="evidence" value="ECO:0007669"/>
    <property type="project" value="UniProtKB-ARBA"/>
</dbReference>